<dbReference type="AlphaFoldDB" id="A0AAV7Q172"/>
<name>A0AAV7Q172_PLEWA</name>
<evidence type="ECO:0000256" key="1">
    <source>
        <dbReference type="SAM" id="MobiDB-lite"/>
    </source>
</evidence>
<evidence type="ECO:0000313" key="2">
    <source>
        <dbReference type="EMBL" id="KAJ1131848.1"/>
    </source>
</evidence>
<protein>
    <submittedName>
        <fullName evidence="2">Uncharacterized protein</fullName>
    </submittedName>
</protein>
<proteinExistence type="predicted"/>
<reference evidence="2" key="1">
    <citation type="journal article" date="2022" name="bioRxiv">
        <title>Sequencing and chromosome-scale assembly of the giantPleurodeles waltlgenome.</title>
        <authorList>
            <person name="Brown T."/>
            <person name="Elewa A."/>
            <person name="Iarovenko S."/>
            <person name="Subramanian E."/>
            <person name="Araus A.J."/>
            <person name="Petzold A."/>
            <person name="Susuki M."/>
            <person name="Suzuki K.-i.T."/>
            <person name="Hayashi T."/>
            <person name="Toyoda A."/>
            <person name="Oliveira C."/>
            <person name="Osipova E."/>
            <person name="Leigh N.D."/>
            <person name="Simon A."/>
            <person name="Yun M.H."/>
        </authorList>
    </citation>
    <scope>NUCLEOTIDE SEQUENCE</scope>
    <source>
        <strain evidence="2">20211129_DDA</strain>
        <tissue evidence="2">Liver</tissue>
    </source>
</reference>
<comment type="caution">
    <text evidence="2">The sequence shown here is derived from an EMBL/GenBank/DDBJ whole genome shotgun (WGS) entry which is preliminary data.</text>
</comment>
<organism evidence="2 3">
    <name type="scientific">Pleurodeles waltl</name>
    <name type="common">Iberian ribbed newt</name>
    <dbReference type="NCBI Taxonomy" id="8319"/>
    <lineage>
        <taxon>Eukaryota</taxon>
        <taxon>Metazoa</taxon>
        <taxon>Chordata</taxon>
        <taxon>Craniata</taxon>
        <taxon>Vertebrata</taxon>
        <taxon>Euteleostomi</taxon>
        <taxon>Amphibia</taxon>
        <taxon>Batrachia</taxon>
        <taxon>Caudata</taxon>
        <taxon>Salamandroidea</taxon>
        <taxon>Salamandridae</taxon>
        <taxon>Pleurodelinae</taxon>
        <taxon>Pleurodeles</taxon>
    </lineage>
</organism>
<accession>A0AAV7Q172</accession>
<gene>
    <name evidence="2" type="ORF">NDU88_010180</name>
</gene>
<dbReference type="EMBL" id="JANPWB010000011">
    <property type="protein sequence ID" value="KAJ1131848.1"/>
    <property type="molecule type" value="Genomic_DNA"/>
</dbReference>
<feature type="region of interest" description="Disordered" evidence="1">
    <location>
        <begin position="54"/>
        <end position="78"/>
    </location>
</feature>
<sequence>MNRERPEWLSEAGLGMDRSPARTRPQRVGAPCLCTAESLAARGGSGSWGFVGPAGAPGTVKEASPAPFDQRNPAPVVV</sequence>
<dbReference type="Proteomes" id="UP001066276">
    <property type="component" value="Chromosome 7"/>
</dbReference>
<feature type="region of interest" description="Disordered" evidence="1">
    <location>
        <begin position="1"/>
        <end position="26"/>
    </location>
</feature>
<evidence type="ECO:0000313" key="3">
    <source>
        <dbReference type="Proteomes" id="UP001066276"/>
    </source>
</evidence>
<keyword evidence="3" id="KW-1185">Reference proteome</keyword>